<name>A0ABX1G6Z5_9MICC</name>
<evidence type="ECO:0000313" key="3">
    <source>
        <dbReference type="Proteomes" id="UP000746595"/>
    </source>
</evidence>
<evidence type="ECO:0000256" key="1">
    <source>
        <dbReference type="SAM" id="MobiDB-lite"/>
    </source>
</evidence>
<evidence type="ECO:0000313" key="2">
    <source>
        <dbReference type="EMBL" id="NKG22042.1"/>
    </source>
</evidence>
<gene>
    <name evidence="2" type="ORF">HED64_15185</name>
</gene>
<comment type="caution">
    <text evidence="2">The sequence shown here is derived from an EMBL/GenBank/DDBJ whole genome shotgun (WGS) entry which is preliminary data.</text>
</comment>
<keyword evidence="3" id="KW-1185">Reference proteome</keyword>
<feature type="region of interest" description="Disordered" evidence="1">
    <location>
        <begin position="1"/>
        <end position="26"/>
    </location>
</feature>
<dbReference type="Proteomes" id="UP000746595">
    <property type="component" value="Unassembled WGS sequence"/>
</dbReference>
<proteinExistence type="predicted"/>
<organism evidence="2 3">
    <name type="scientific">Paeniglutamicibacter terrestris</name>
    <dbReference type="NCBI Taxonomy" id="2723403"/>
    <lineage>
        <taxon>Bacteria</taxon>
        <taxon>Bacillati</taxon>
        <taxon>Actinomycetota</taxon>
        <taxon>Actinomycetes</taxon>
        <taxon>Micrococcales</taxon>
        <taxon>Micrococcaceae</taxon>
        <taxon>Paeniglutamicibacter</taxon>
    </lineage>
</organism>
<dbReference type="EMBL" id="JAAWVT010000008">
    <property type="protein sequence ID" value="NKG22042.1"/>
    <property type="molecule type" value="Genomic_DNA"/>
</dbReference>
<dbReference type="RefSeq" id="WP_168152839.1">
    <property type="nucleotide sequence ID" value="NZ_JAAWVT010000008.1"/>
</dbReference>
<protein>
    <submittedName>
        <fullName evidence="2">Uncharacterized protein</fullName>
    </submittedName>
</protein>
<accession>A0ABX1G6Z5</accession>
<reference evidence="2 3" key="1">
    <citation type="submission" date="2020-04" db="EMBL/GenBank/DDBJ databases">
        <title>Paeniglutamicibacter sp. ANT13_2, a novel actinomycete isolated from sediment in Antarctica.</title>
        <authorList>
            <person name="Sakdapetsiri C."/>
            <person name="Pinyakong O."/>
        </authorList>
    </citation>
    <scope>NUCLEOTIDE SEQUENCE [LARGE SCALE GENOMIC DNA]</scope>
    <source>
        <strain evidence="2 3">ANT13_2</strain>
    </source>
</reference>
<sequence length="121" mass="13010">MDSTPQCMGLDSSDPETAETAAAEQESQRIFDSIERIGFFSAGGESGVGGCDRQVVFTEDIDALEHYRSTLTMAGWDVIEDNESRLRAERNGLAFEVLLCSEGGVVWAGKATDSFGTTCNS</sequence>